<dbReference type="Gene3D" id="3.40.109.10">
    <property type="entry name" value="NADH Oxidase"/>
    <property type="match status" value="1"/>
</dbReference>
<evidence type="ECO:0000256" key="2">
    <source>
        <dbReference type="ARBA" id="ARBA00022630"/>
    </source>
</evidence>
<reference evidence="10" key="1">
    <citation type="submission" date="2022-07" db="EMBL/GenBank/DDBJ databases">
        <title>Complete genome sequence of Salinispirillum sp. LH10-3-1 capable of multiple carbohydrate inversion isolated from a soda lake.</title>
        <authorList>
            <person name="Liu J."/>
            <person name="Zhai Y."/>
            <person name="Zhang H."/>
            <person name="Yang H."/>
            <person name="Qu J."/>
            <person name="Li J."/>
        </authorList>
    </citation>
    <scope>NUCLEOTIDE SEQUENCE</scope>
    <source>
        <strain evidence="10">LH 10-3-1</strain>
    </source>
</reference>
<evidence type="ECO:0000256" key="3">
    <source>
        <dbReference type="ARBA" id="ARBA00022643"/>
    </source>
</evidence>
<dbReference type="InterPro" id="IPR026021">
    <property type="entry name" value="YdjA-like"/>
</dbReference>
<dbReference type="AlphaFoldDB" id="A0AB38YJ04"/>
<evidence type="ECO:0000256" key="1">
    <source>
        <dbReference type="ARBA" id="ARBA00007118"/>
    </source>
</evidence>
<dbReference type="Pfam" id="PF00881">
    <property type="entry name" value="Nitroreductase"/>
    <property type="match status" value="1"/>
</dbReference>
<dbReference type="PANTHER" id="PTHR43821:SF1">
    <property type="entry name" value="NAD(P)H NITROREDUCTASE YDJA-RELATED"/>
    <property type="match status" value="1"/>
</dbReference>
<evidence type="ECO:0000256" key="4">
    <source>
        <dbReference type="ARBA" id="ARBA00022857"/>
    </source>
</evidence>
<dbReference type="EMBL" id="CP101717">
    <property type="protein sequence ID" value="WLD59300.1"/>
    <property type="molecule type" value="Genomic_DNA"/>
</dbReference>
<dbReference type="PIRSF" id="PIRSF000232">
    <property type="entry name" value="YdjA"/>
    <property type="match status" value="1"/>
</dbReference>
<keyword evidence="4 7" id="KW-0521">NADP</keyword>
<keyword evidence="5 7" id="KW-0560">Oxidoreductase</keyword>
<keyword evidence="3 7" id="KW-0288">FMN</keyword>
<evidence type="ECO:0000256" key="5">
    <source>
        <dbReference type="ARBA" id="ARBA00023002"/>
    </source>
</evidence>
<dbReference type="InterPro" id="IPR029479">
    <property type="entry name" value="Nitroreductase"/>
</dbReference>
<feature type="binding site" description="in other chain" evidence="8">
    <location>
        <begin position="12"/>
        <end position="14"/>
    </location>
    <ligand>
        <name>FMN</name>
        <dbReference type="ChEBI" id="CHEBI:58210"/>
        <note>ligand shared between dimeric partners</note>
    </ligand>
</feature>
<feature type="binding site" evidence="8">
    <location>
        <position position="41"/>
    </location>
    <ligand>
        <name>FMN</name>
        <dbReference type="ChEBI" id="CHEBI:58210"/>
        <note>ligand shared between dimeric partners</note>
    </ligand>
</feature>
<evidence type="ECO:0000256" key="8">
    <source>
        <dbReference type="PIRSR" id="PIRSR000232-1"/>
    </source>
</evidence>
<evidence type="ECO:0000256" key="7">
    <source>
        <dbReference type="PIRNR" id="PIRNR000232"/>
    </source>
</evidence>
<dbReference type="InterPro" id="IPR000415">
    <property type="entry name" value="Nitroreductase-like"/>
</dbReference>
<dbReference type="SUPFAM" id="SSF55469">
    <property type="entry name" value="FMN-dependent nitroreductase-like"/>
    <property type="match status" value="1"/>
</dbReference>
<keyword evidence="2 7" id="KW-0285">Flavoprotein</keyword>
<proteinExistence type="inferred from homology"/>
<dbReference type="RefSeq" id="WP_304996591.1">
    <property type="nucleotide sequence ID" value="NZ_CP101717.1"/>
</dbReference>
<evidence type="ECO:0000313" key="10">
    <source>
        <dbReference type="EMBL" id="WLD59300.1"/>
    </source>
</evidence>
<keyword evidence="6 7" id="KW-0520">NAD</keyword>
<name>A0AB38YJ04_9GAMM</name>
<evidence type="ECO:0000259" key="9">
    <source>
        <dbReference type="Pfam" id="PF00881"/>
    </source>
</evidence>
<comment type="similarity">
    <text evidence="1 7">Belongs to the nitroreductase family.</text>
</comment>
<feature type="binding site" description="in other chain" evidence="8">
    <location>
        <begin position="135"/>
        <end position="137"/>
    </location>
    <ligand>
        <name>FMN</name>
        <dbReference type="ChEBI" id="CHEBI:58210"/>
        <note>ligand shared between dimeric partners</note>
    </ligand>
</feature>
<dbReference type="CDD" id="cd02135">
    <property type="entry name" value="YdjA-like"/>
    <property type="match status" value="1"/>
</dbReference>
<accession>A0AB38YJ04</accession>
<sequence length="186" mass="20141">MTTSTLQQLLTRSSMAKLAEPGPSEEELKQILHAGLLAPDHAYLRPARLTVVSGEGLKRLGDLLAQAAMAEDTEVTAEQLEKIRLKPMRAPLIIVVGCRVKSHGKVPEIEQVASTAAAVSLMQVAIDALGYGSMWRTGAMAYSGIVKRAFGLSSQDHLIGFLYVGTAVKEPKKRADVLWDERVSTF</sequence>
<evidence type="ECO:0000256" key="6">
    <source>
        <dbReference type="ARBA" id="ARBA00023027"/>
    </source>
</evidence>
<comment type="cofactor">
    <cofactor evidence="8">
        <name>FMN</name>
        <dbReference type="ChEBI" id="CHEBI:58210"/>
    </cofactor>
    <text evidence="8">Binds 1 FMN per subunit.</text>
</comment>
<organism evidence="10">
    <name type="scientific">Salinispirillum sp. LH 10-3-1</name>
    <dbReference type="NCBI Taxonomy" id="2952525"/>
    <lineage>
        <taxon>Bacteria</taxon>
        <taxon>Pseudomonadati</taxon>
        <taxon>Pseudomonadota</taxon>
        <taxon>Gammaproteobacteria</taxon>
        <taxon>Oceanospirillales</taxon>
        <taxon>Saccharospirillaceae</taxon>
        <taxon>Salinispirillum</taxon>
    </lineage>
</organism>
<protein>
    <recommendedName>
        <fullName evidence="7">Putative NAD(P)H nitroreductase</fullName>
        <ecNumber evidence="7">1.-.-.-</ecNumber>
    </recommendedName>
</protein>
<gene>
    <name evidence="10" type="ORF">NFC81_05840</name>
</gene>
<feature type="domain" description="Nitroreductase" evidence="9">
    <location>
        <begin position="19"/>
        <end position="165"/>
    </location>
</feature>
<dbReference type="EC" id="1.-.-.-" evidence="7"/>
<dbReference type="InterPro" id="IPR052530">
    <property type="entry name" value="NAD(P)H_nitroreductase"/>
</dbReference>
<dbReference type="GO" id="GO:0016491">
    <property type="term" value="F:oxidoreductase activity"/>
    <property type="evidence" value="ECO:0007669"/>
    <property type="project" value="UniProtKB-UniRule"/>
</dbReference>
<dbReference type="PANTHER" id="PTHR43821">
    <property type="entry name" value="NAD(P)H NITROREDUCTASE YDJA-RELATED"/>
    <property type="match status" value="1"/>
</dbReference>